<keyword evidence="5" id="KW-1185">Reference proteome</keyword>
<feature type="compositionally biased region" description="Low complexity" evidence="1">
    <location>
        <begin position="310"/>
        <end position="319"/>
    </location>
</feature>
<sequence>MPAAVVVLAVAALSLAARRTGGLDNGVADGLWRNLRPAGALVSVLGLVVVAAAFAKHRDDGFGPLRRAGTATALLLVAAAVATPIGLLFFGRQPPQPPPQDPFQQDPTGSTMSSASQSQTRHVKHASPLRGLSLSEWVARSLLILVLAAAVGLIAYAVYRLVRQRWFPRAALPVLEFDDLVDADLEQLADAVAAGSQALAYRGDAREAVIACYAAMEDALGADGNGRHAADTPEDFLRRVTGAQLIPAGPARRLTDLFREARFSGHSIGEPERDGAREALDAISEHLRARAAAAQAAQAARAALADRDAAAATAGTGAASPGGPR</sequence>
<name>A0ABN2SYX0_9ACTN</name>
<feature type="transmembrane region" description="Helical" evidence="2">
    <location>
        <begin position="137"/>
        <end position="159"/>
    </location>
</feature>
<feature type="domain" description="Protein-glutamine gamma-glutamyltransferase-like C-terminal" evidence="3">
    <location>
        <begin position="212"/>
        <end position="281"/>
    </location>
</feature>
<dbReference type="EMBL" id="BAAAQM010000052">
    <property type="protein sequence ID" value="GAA1994765.1"/>
    <property type="molecule type" value="Genomic_DNA"/>
</dbReference>
<comment type="caution">
    <text evidence="4">The sequence shown here is derived from an EMBL/GenBank/DDBJ whole genome shotgun (WGS) entry which is preliminary data.</text>
</comment>
<keyword evidence="2" id="KW-1133">Transmembrane helix</keyword>
<feature type="region of interest" description="Disordered" evidence="1">
    <location>
        <begin position="96"/>
        <end position="122"/>
    </location>
</feature>
<evidence type="ECO:0000256" key="1">
    <source>
        <dbReference type="SAM" id="MobiDB-lite"/>
    </source>
</evidence>
<proteinExistence type="predicted"/>
<gene>
    <name evidence="4" type="ORF">GCM10009838_68990</name>
</gene>
<evidence type="ECO:0000256" key="2">
    <source>
        <dbReference type="SAM" id="Phobius"/>
    </source>
</evidence>
<keyword evidence="2" id="KW-0472">Membrane</keyword>
<organism evidence="4 5">
    <name type="scientific">Catenulispora subtropica</name>
    <dbReference type="NCBI Taxonomy" id="450798"/>
    <lineage>
        <taxon>Bacteria</taxon>
        <taxon>Bacillati</taxon>
        <taxon>Actinomycetota</taxon>
        <taxon>Actinomycetes</taxon>
        <taxon>Catenulisporales</taxon>
        <taxon>Catenulisporaceae</taxon>
        <taxon>Catenulispora</taxon>
    </lineage>
</organism>
<feature type="compositionally biased region" description="Polar residues" evidence="1">
    <location>
        <begin position="108"/>
        <end position="120"/>
    </location>
</feature>
<feature type="transmembrane region" description="Helical" evidence="2">
    <location>
        <begin position="34"/>
        <end position="55"/>
    </location>
</feature>
<dbReference type="Pfam" id="PF13559">
    <property type="entry name" value="DUF4129"/>
    <property type="match status" value="1"/>
</dbReference>
<feature type="transmembrane region" description="Helical" evidence="2">
    <location>
        <begin position="67"/>
        <end position="90"/>
    </location>
</feature>
<reference evidence="4 5" key="1">
    <citation type="journal article" date="2019" name="Int. J. Syst. Evol. Microbiol.">
        <title>The Global Catalogue of Microorganisms (GCM) 10K type strain sequencing project: providing services to taxonomists for standard genome sequencing and annotation.</title>
        <authorList>
            <consortium name="The Broad Institute Genomics Platform"/>
            <consortium name="The Broad Institute Genome Sequencing Center for Infectious Disease"/>
            <person name="Wu L."/>
            <person name="Ma J."/>
        </authorList>
    </citation>
    <scope>NUCLEOTIDE SEQUENCE [LARGE SCALE GENOMIC DNA]</scope>
    <source>
        <strain evidence="4 5">JCM 16013</strain>
    </source>
</reference>
<keyword evidence="2" id="KW-0812">Transmembrane</keyword>
<evidence type="ECO:0000259" key="3">
    <source>
        <dbReference type="Pfam" id="PF13559"/>
    </source>
</evidence>
<accession>A0ABN2SYX0</accession>
<dbReference type="Proteomes" id="UP001499854">
    <property type="component" value="Unassembled WGS sequence"/>
</dbReference>
<feature type="region of interest" description="Disordered" evidence="1">
    <location>
        <begin position="306"/>
        <end position="325"/>
    </location>
</feature>
<evidence type="ECO:0000313" key="4">
    <source>
        <dbReference type="EMBL" id="GAA1994765.1"/>
    </source>
</evidence>
<protein>
    <recommendedName>
        <fullName evidence="3">Protein-glutamine gamma-glutamyltransferase-like C-terminal domain-containing protein</fullName>
    </recommendedName>
</protein>
<evidence type="ECO:0000313" key="5">
    <source>
        <dbReference type="Proteomes" id="UP001499854"/>
    </source>
</evidence>
<dbReference type="InterPro" id="IPR025403">
    <property type="entry name" value="TgpA-like_C"/>
</dbReference>